<reference evidence="3 4" key="1">
    <citation type="submission" date="2019-08" db="EMBL/GenBank/DDBJ databases">
        <authorList>
            <person name="Seo M.-J."/>
        </authorList>
    </citation>
    <scope>NUCLEOTIDE SEQUENCE [LARGE SCALE GENOMIC DNA]</scope>
    <source>
        <strain evidence="3 4">KIGAM108</strain>
    </source>
</reference>
<dbReference type="PANTHER" id="PTHR44520">
    <property type="entry name" value="RESPONSE REGULATOR RCP1-RELATED"/>
    <property type="match status" value="1"/>
</dbReference>
<organism evidence="3 4">
    <name type="scientific">Hymenobacter lutimineralis</name>
    <dbReference type="NCBI Taxonomy" id="2606448"/>
    <lineage>
        <taxon>Bacteria</taxon>
        <taxon>Pseudomonadati</taxon>
        <taxon>Bacteroidota</taxon>
        <taxon>Cytophagia</taxon>
        <taxon>Cytophagales</taxon>
        <taxon>Hymenobacteraceae</taxon>
        <taxon>Hymenobacter</taxon>
    </lineage>
</organism>
<feature type="domain" description="Response regulatory" evidence="2">
    <location>
        <begin position="4"/>
        <end position="129"/>
    </location>
</feature>
<keyword evidence="1" id="KW-0597">Phosphoprotein</keyword>
<dbReference type="PROSITE" id="PS50110">
    <property type="entry name" value="RESPONSE_REGULATORY"/>
    <property type="match status" value="1"/>
</dbReference>
<name>A0A5D6V5Y3_9BACT</name>
<dbReference type="EMBL" id="VTHL01000006">
    <property type="protein sequence ID" value="TYZ10906.1"/>
    <property type="molecule type" value="Genomic_DNA"/>
</dbReference>
<accession>A0A5D6V5Y3</accession>
<dbReference type="Gene3D" id="3.40.50.2300">
    <property type="match status" value="1"/>
</dbReference>
<protein>
    <submittedName>
        <fullName evidence="3">Response regulator</fullName>
    </submittedName>
</protein>
<evidence type="ECO:0000313" key="3">
    <source>
        <dbReference type="EMBL" id="TYZ10906.1"/>
    </source>
</evidence>
<dbReference type="SMART" id="SM00448">
    <property type="entry name" value="REC"/>
    <property type="match status" value="1"/>
</dbReference>
<dbReference type="InterPro" id="IPR011006">
    <property type="entry name" value="CheY-like_superfamily"/>
</dbReference>
<dbReference type="SUPFAM" id="SSF52172">
    <property type="entry name" value="CheY-like"/>
    <property type="match status" value="1"/>
</dbReference>
<evidence type="ECO:0000313" key="4">
    <source>
        <dbReference type="Proteomes" id="UP000322791"/>
    </source>
</evidence>
<dbReference type="AlphaFoldDB" id="A0A5D6V5Y3"/>
<dbReference type="PANTHER" id="PTHR44520:SF2">
    <property type="entry name" value="RESPONSE REGULATOR RCP1"/>
    <property type="match status" value="1"/>
</dbReference>
<dbReference type="Proteomes" id="UP000322791">
    <property type="component" value="Unassembled WGS sequence"/>
</dbReference>
<feature type="modified residue" description="4-aspartylphosphate" evidence="1">
    <location>
        <position position="59"/>
    </location>
</feature>
<dbReference type="Pfam" id="PF00072">
    <property type="entry name" value="Response_reg"/>
    <property type="match status" value="1"/>
</dbReference>
<evidence type="ECO:0000259" key="2">
    <source>
        <dbReference type="PROSITE" id="PS50110"/>
    </source>
</evidence>
<gene>
    <name evidence="3" type="ORF">FY528_07560</name>
</gene>
<keyword evidence="4" id="KW-1185">Reference proteome</keyword>
<dbReference type="GO" id="GO:0000160">
    <property type="term" value="P:phosphorelay signal transduction system"/>
    <property type="evidence" value="ECO:0007669"/>
    <property type="project" value="InterPro"/>
</dbReference>
<comment type="caution">
    <text evidence="3">The sequence shown here is derived from an EMBL/GenBank/DDBJ whole genome shotgun (WGS) entry which is preliminary data.</text>
</comment>
<proteinExistence type="predicted"/>
<sequence length="133" mass="15127">MRMKTFLIDDDDLGNYLTETLLRLEGFCDDILTFQLAEDALQALLQARGSEIPQIIFLDLNMPLMNGWQFLEALAPYQGQLLGRCHIYILTSSLALTDMEKAKTYDLVAGLIHKPIDSDEIRAIRSHLEEQKA</sequence>
<evidence type="ECO:0000256" key="1">
    <source>
        <dbReference type="PROSITE-ProRule" id="PRU00169"/>
    </source>
</evidence>
<dbReference type="InterPro" id="IPR052893">
    <property type="entry name" value="TCS_response_regulator"/>
</dbReference>
<dbReference type="InterPro" id="IPR001789">
    <property type="entry name" value="Sig_transdc_resp-reg_receiver"/>
</dbReference>